<dbReference type="Proteomes" id="UP001141552">
    <property type="component" value="Unassembled WGS sequence"/>
</dbReference>
<proteinExistence type="predicted"/>
<comment type="caution">
    <text evidence="5">The sequence shown here is derived from an EMBL/GenBank/DDBJ whole genome shotgun (WGS) entry which is preliminary data.</text>
</comment>
<reference evidence="5" key="2">
    <citation type="journal article" date="2023" name="Plants (Basel)">
        <title>Annotation of the Turnera subulata (Passifloraceae) Draft Genome Reveals the S-Locus Evolved after the Divergence of Turneroideae from Passifloroideae in a Stepwise Manner.</title>
        <authorList>
            <person name="Henning P.M."/>
            <person name="Roalson E.H."/>
            <person name="Mir W."/>
            <person name="McCubbin A.G."/>
            <person name="Shore J.S."/>
        </authorList>
    </citation>
    <scope>NUCLEOTIDE SEQUENCE</scope>
    <source>
        <strain evidence="5">F60SS</strain>
    </source>
</reference>
<dbReference type="GO" id="GO:0003700">
    <property type="term" value="F:DNA-binding transcription factor activity"/>
    <property type="evidence" value="ECO:0007669"/>
    <property type="project" value="TreeGrafter"/>
</dbReference>
<reference evidence="5" key="1">
    <citation type="submission" date="2022-02" db="EMBL/GenBank/DDBJ databases">
        <authorList>
            <person name="Henning P.M."/>
            <person name="McCubbin A.G."/>
            <person name="Shore J.S."/>
        </authorList>
    </citation>
    <scope>NUCLEOTIDE SEQUENCE</scope>
    <source>
        <strain evidence="5">F60SS</strain>
        <tissue evidence="5">Leaves</tissue>
    </source>
</reference>
<dbReference type="EMBL" id="JAKUCV010002100">
    <property type="protein sequence ID" value="KAJ4843941.1"/>
    <property type="molecule type" value="Genomic_DNA"/>
</dbReference>
<dbReference type="AlphaFoldDB" id="A0A9Q0G6A8"/>
<keyword evidence="6" id="KW-1185">Reference proteome</keyword>
<keyword evidence="3" id="KW-0175">Coiled coil</keyword>
<evidence type="ECO:0000256" key="2">
    <source>
        <dbReference type="ARBA" id="ARBA00023242"/>
    </source>
</evidence>
<protein>
    <recommendedName>
        <fullName evidence="4">Plant bHLH transcription factor ACT-like domain-containing protein</fullName>
    </recommendedName>
</protein>
<dbReference type="PANTHER" id="PTHR31945">
    <property type="entry name" value="TRANSCRIPTION FACTOR SCREAM2-RELATED"/>
    <property type="match status" value="1"/>
</dbReference>
<name>A0A9Q0G6A8_9ROSI</name>
<dbReference type="InterPro" id="IPR054502">
    <property type="entry name" value="bHLH-TF_ACT-like_plant"/>
</dbReference>
<feature type="domain" description="Plant bHLH transcription factor ACT-like" evidence="4">
    <location>
        <begin position="77"/>
        <end position="156"/>
    </location>
</feature>
<evidence type="ECO:0000256" key="3">
    <source>
        <dbReference type="SAM" id="Coils"/>
    </source>
</evidence>
<accession>A0A9Q0G6A8</accession>
<dbReference type="OrthoDB" id="1057417at2759"/>
<dbReference type="PANTHER" id="PTHR31945:SF27">
    <property type="entry name" value="TRANSCRIPTION FACTOR BHLH35-LIKE PROTEIN"/>
    <property type="match status" value="1"/>
</dbReference>
<evidence type="ECO:0000313" key="5">
    <source>
        <dbReference type="EMBL" id="KAJ4843941.1"/>
    </source>
</evidence>
<sequence length="157" mass="17765">MVSRQQRRTALRKKLQILRTLTSSQSVKVRSVIMDALLHISRLRLKLEAMEKELKDLNAIKREYLSLMKQVQLPKKQVKVEKAEEGVAVRVLCEKGSGDKLVSILEVFEGMSLVVLHARVSTNFLFTMEAIVVAPPDQGQDLDVNIISQAILMAIER</sequence>
<organism evidence="5 6">
    <name type="scientific">Turnera subulata</name>
    <dbReference type="NCBI Taxonomy" id="218843"/>
    <lineage>
        <taxon>Eukaryota</taxon>
        <taxon>Viridiplantae</taxon>
        <taxon>Streptophyta</taxon>
        <taxon>Embryophyta</taxon>
        <taxon>Tracheophyta</taxon>
        <taxon>Spermatophyta</taxon>
        <taxon>Magnoliopsida</taxon>
        <taxon>eudicotyledons</taxon>
        <taxon>Gunneridae</taxon>
        <taxon>Pentapetalae</taxon>
        <taxon>rosids</taxon>
        <taxon>fabids</taxon>
        <taxon>Malpighiales</taxon>
        <taxon>Passifloraceae</taxon>
        <taxon>Turnera</taxon>
    </lineage>
</organism>
<dbReference type="Pfam" id="PF22754">
    <property type="entry name" value="bHLH-TF_ACT-like_plant"/>
    <property type="match status" value="1"/>
</dbReference>
<evidence type="ECO:0000313" key="6">
    <source>
        <dbReference type="Proteomes" id="UP001141552"/>
    </source>
</evidence>
<evidence type="ECO:0000256" key="1">
    <source>
        <dbReference type="ARBA" id="ARBA00004123"/>
    </source>
</evidence>
<dbReference type="GO" id="GO:0043565">
    <property type="term" value="F:sequence-specific DNA binding"/>
    <property type="evidence" value="ECO:0007669"/>
    <property type="project" value="TreeGrafter"/>
</dbReference>
<comment type="subcellular location">
    <subcellularLocation>
        <location evidence="1">Nucleus</location>
    </subcellularLocation>
</comment>
<evidence type="ECO:0000259" key="4">
    <source>
        <dbReference type="Pfam" id="PF22754"/>
    </source>
</evidence>
<gene>
    <name evidence="5" type="ORF">Tsubulata_017585</name>
</gene>
<dbReference type="GO" id="GO:0005634">
    <property type="term" value="C:nucleus"/>
    <property type="evidence" value="ECO:0007669"/>
    <property type="project" value="UniProtKB-SubCell"/>
</dbReference>
<feature type="coiled-coil region" evidence="3">
    <location>
        <begin position="33"/>
        <end position="70"/>
    </location>
</feature>
<keyword evidence="2" id="KW-0539">Nucleus</keyword>
<dbReference type="InterPro" id="IPR051358">
    <property type="entry name" value="TF_AMS/ICE1/BHLH6-like"/>
</dbReference>